<feature type="chain" id="PRO_5038840168" evidence="8">
    <location>
        <begin position="23"/>
        <end position="386"/>
    </location>
</feature>
<dbReference type="InterPro" id="IPR038501">
    <property type="entry name" value="Spore_GerAC_C_sf"/>
</dbReference>
<dbReference type="AlphaFoldDB" id="A0A5R9GDR1"/>
<evidence type="ECO:0000256" key="3">
    <source>
        <dbReference type="ARBA" id="ARBA00022544"/>
    </source>
</evidence>
<evidence type="ECO:0000256" key="4">
    <source>
        <dbReference type="ARBA" id="ARBA00022729"/>
    </source>
</evidence>
<dbReference type="PANTHER" id="PTHR35789:SF1">
    <property type="entry name" value="SPORE GERMINATION PROTEIN B3"/>
    <property type="match status" value="1"/>
</dbReference>
<dbReference type="NCBIfam" id="TIGR02887">
    <property type="entry name" value="spore_ger_x_C"/>
    <property type="match status" value="1"/>
</dbReference>
<keyword evidence="4 8" id="KW-0732">Signal</keyword>
<dbReference type="Proteomes" id="UP000309676">
    <property type="component" value="Unassembled WGS sequence"/>
</dbReference>
<evidence type="ECO:0000256" key="2">
    <source>
        <dbReference type="ARBA" id="ARBA00007886"/>
    </source>
</evidence>
<dbReference type="GO" id="GO:0009847">
    <property type="term" value="P:spore germination"/>
    <property type="evidence" value="ECO:0007669"/>
    <property type="project" value="InterPro"/>
</dbReference>
<dbReference type="PANTHER" id="PTHR35789">
    <property type="entry name" value="SPORE GERMINATION PROTEIN B3"/>
    <property type="match status" value="1"/>
</dbReference>
<comment type="similarity">
    <text evidence="2">Belongs to the GerABKC lipoprotein family.</text>
</comment>
<keyword evidence="7" id="KW-0449">Lipoprotein</keyword>
<evidence type="ECO:0000313" key="11">
    <source>
        <dbReference type="EMBL" id="TLS50783.1"/>
    </source>
</evidence>
<evidence type="ECO:0000259" key="9">
    <source>
        <dbReference type="Pfam" id="PF05504"/>
    </source>
</evidence>
<accession>A0A5R9GDR1</accession>
<dbReference type="Gene3D" id="3.30.300.210">
    <property type="entry name" value="Nutrient germinant receptor protein C, domain 3"/>
    <property type="match status" value="1"/>
</dbReference>
<comment type="caution">
    <text evidence="11">The sequence shown here is derived from an EMBL/GenBank/DDBJ whole genome shotgun (WGS) entry which is preliminary data.</text>
</comment>
<feature type="signal peptide" evidence="8">
    <location>
        <begin position="1"/>
        <end position="22"/>
    </location>
</feature>
<dbReference type="InterPro" id="IPR008844">
    <property type="entry name" value="Spore_GerAC-like"/>
</dbReference>
<dbReference type="OrthoDB" id="9816067at2"/>
<evidence type="ECO:0000256" key="1">
    <source>
        <dbReference type="ARBA" id="ARBA00004635"/>
    </source>
</evidence>
<sequence>MKQLRQLLAALFLCILMTGCWDRTEINDFAFWMGTAIDKTSDDKIKVSAQIAIPKSIGSASKQGGQGESTIVVSAAGKTLLSTCQAIQNQLPRRLFIGHRRSVFLSDSFARAGMSEFLDMYTRNPELSLRTGMFVVLGKPPEEILKFESPFNPFSSDAVLRQDKFAKMGDVALRDFLINFSSQSMCPVLSAIDISQGDIAKKDVVNINKLAVFNKKAEMVGLLTNEESLMTLWIIGRLKVHFLTAYVPEGKGYVTVDETNLKTKISTKIEDGKHLIQISLSGVGTVRENNTTLDLSDSRQLAYVETALNRHYERVVMRTVRRVQDEYRTDIFGFGERLHQEHPEEWKRTRKDWENKFAEAHVSVKIDTNLNRIGVNGPPPKAGSFF</sequence>
<evidence type="ECO:0000256" key="8">
    <source>
        <dbReference type="SAM" id="SignalP"/>
    </source>
</evidence>
<dbReference type="RefSeq" id="WP_138195817.1">
    <property type="nucleotide sequence ID" value="NZ_VCIW01000013.1"/>
</dbReference>
<protein>
    <submittedName>
        <fullName evidence="11">Ger(X)C family spore germination protein</fullName>
    </submittedName>
</protein>
<evidence type="ECO:0000256" key="6">
    <source>
        <dbReference type="ARBA" id="ARBA00023139"/>
    </source>
</evidence>
<organism evidence="11 12">
    <name type="scientific">Paenibacillus antri</name>
    <dbReference type="NCBI Taxonomy" id="2582848"/>
    <lineage>
        <taxon>Bacteria</taxon>
        <taxon>Bacillati</taxon>
        <taxon>Bacillota</taxon>
        <taxon>Bacilli</taxon>
        <taxon>Bacillales</taxon>
        <taxon>Paenibacillaceae</taxon>
        <taxon>Paenibacillus</taxon>
    </lineage>
</organism>
<dbReference type="GO" id="GO:0016020">
    <property type="term" value="C:membrane"/>
    <property type="evidence" value="ECO:0007669"/>
    <property type="project" value="UniProtKB-SubCell"/>
</dbReference>
<feature type="domain" description="Spore germination GerAC-like C-terminal" evidence="9">
    <location>
        <begin position="209"/>
        <end position="374"/>
    </location>
</feature>
<evidence type="ECO:0000313" key="12">
    <source>
        <dbReference type="Proteomes" id="UP000309676"/>
    </source>
</evidence>
<proteinExistence type="inferred from homology"/>
<keyword evidence="6" id="KW-0564">Palmitate</keyword>
<comment type="subcellular location">
    <subcellularLocation>
        <location evidence="1">Membrane</location>
        <topology evidence="1">Lipid-anchor</topology>
    </subcellularLocation>
</comment>
<evidence type="ECO:0000256" key="7">
    <source>
        <dbReference type="ARBA" id="ARBA00023288"/>
    </source>
</evidence>
<feature type="domain" description="Spore germination protein N-terminal" evidence="10">
    <location>
        <begin position="22"/>
        <end position="193"/>
    </location>
</feature>
<evidence type="ECO:0000259" key="10">
    <source>
        <dbReference type="Pfam" id="PF25198"/>
    </source>
</evidence>
<dbReference type="Pfam" id="PF05504">
    <property type="entry name" value="Spore_GerAC"/>
    <property type="match status" value="1"/>
</dbReference>
<keyword evidence="12" id="KW-1185">Reference proteome</keyword>
<dbReference type="Pfam" id="PF25198">
    <property type="entry name" value="Spore_GerAC_N"/>
    <property type="match status" value="1"/>
</dbReference>
<dbReference type="EMBL" id="VCIW01000013">
    <property type="protein sequence ID" value="TLS50783.1"/>
    <property type="molecule type" value="Genomic_DNA"/>
</dbReference>
<dbReference type="InterPro" id="IPR057336">
    <property type="entry name" value="GerAC_N"/>
</dbReference>
<name>A0A5R9GDR1_9BACL</name>
<dbReference type="InterPro" id="IPR046953">
    <property type="entry name" value="Spore_GerAC-like_C"/>
</dbReference>
<gene>
    <name evidence="11" type="ORF">FE782_18985</name>
</gene>
<keyword evidence="5" id="KW-0472">Membrane</keyword>
<reference evidence="11 12" key="1">
    <citation type="submission" date="2019-05" db="EMBL/GenBank/DDBJ databases">
        <authorList>
            <person name="Narsing Rao M.P."/>
            <person name="Li W.J."/>
        </authorList>
    </citation>
    <scope>NUCLEOTIDE SEQUENCE [LARGE SCALE GENOMIC DNA]</scope>
    <source>
        <strain evidence="11 12">SYSU_K30003</strain>
    </source>
</reference>
<keyword evidence="3" id="KW-0309">Germination</keyword>
<dbReference type="Gene3D" id="6.20.190.10">
    <property type="entry name" value="Nutrient germinant receptor protein C, domain 1"/>
    <property type="match status" value="1"/>
</dbReference>
<dbReference type="PROSITE" id="PS51257">
    <property type="entry name" value="PROKAR_LIPOPROTEIN"/>
    <property type="match status" value="1"/>
</dbReference>
<evidence type="ECO:0000256" key="5">
    <source>
        <dbReference type="ARBA" id="ARBA00023136"/>
    </source>
</evidence>